<feature type="region of interest" description="Disordered" evidence="1">
    <location>
        <begin position="270"/>
        <end position="331"/>
    </location>
</feature>
<keyword evidence="3" id="KW-1185">Reference proteome</keyword>
<proteinExistence type="predicted"/>
<dbReference type="AlphaFoldDB" id="A0ABD3NQE5"/>
<dbReference type="Proteomes" id="UP001530400">
    <property type="component" value="Unassembled WGS sequence"/>
</dbReference>
<feature type="compositionally biased region" description="Basic and acidic residues" evidence="1">
    <location>
        <begin position="270"/>
        <end position="279"/>
    </location>
</feature>
<protein>
    <submittedName>
        <fullName evidence="2">Uncharacterized protein</fullName>
    </submittedName>
</protein>
<dbReference type="EMBL" id="JALLPJ020001029">
    <property type="protein sequence ID" value="KAL3777751.1"/>
    <property type="molecule type" value="Genomic_DNA"/>
</dbReference>
<reference evidence="2 3" key="1">
    <citation type="submission" date="2024-10" db="EMBL/GenBank/DDBJ databases">
        <title>Updated reference genomes for cyclostephanoid diatoms.</title>
        <authorList>
            <person name="Roberts W.R."/>
            <person name="Alverson A.J."/>
        </authorList>
    </citation>
    <scope>NUCLEOTIDE SEQUENCE [LARGE SCALE GENOMIC DNA]</scope>
    <source>
        <strain evidence="2 3">AJA010-31</strain>
    </source>
</reference>
<organism evidence="2 3">
    <name type="scientific">Cyclotella atomus</name>
    <dbReference type="NCBI Taxonomy" id="382360"/>
    <lineage>
        <taxon>Eukaryota</taxon>
        <taxon>Sar</taxon>
        <taxon>Stramenopiles</taxon>
        <taxon>Ochrophyta</taxon>
        <taxon>Bacillariophyta</taxon>
        <taxon>Coscinodiscophyceae</taxon>
        <taxon>Thalassiosirophycidae</taxon>
        <taxon>Stephanodiscales</taxon>
        <taxon>Stephanodiscaceae</taxon>
        <taxon>Cyclotella</taxon>
    </lineage>
</organism>
<evidence type="ECO:0000256" key="1">
    <source>
        <dbReference type="SAM" id="MobiDB-lite"/>
    </source>
</evidence>
<name>A0ABD3NQE5_9STRA</name>
<comment type="caution">
    <text evidence="2">The sequence shown here is derived from an EMBL/GenBank/DDBJ whole genome shotgun (WGS) entry which is preliminary data.</text>
</comment>
<gene>
    <name evidence="2" type="ORF">ACHAWO_006984</name>
</gene>
<accession>A0ABD3NQE5</accession>
<evidence type="ECO:0000313" key="3">
    <source>
        <dbReference type="Proteomes" id="UP001530400"/>
    </source>
</evidence>
<evidence type="ECO:0000313" key="2">
    <source>
        <dbReference type="EMBL" id="KAL3777751.1"/>
    </source>
</evidence>
<sequence length="331" mass="36540">MAEDDFYNKALASLTNQINSSQQNLDDNHPNSYAKSLIEDDLPKIDSAIKSYLSLVAARSSTVSEIDVLSFNTASESINTASERCGKNEDIKCVFLENGNKASLNCARVLLRGINSTIILNDELDSALHASKNADNALEEKQNSIEGEKLQKNVIRILWNGLVTSQEKEKASNNKPSKLLGRDALRVAYPFVRERFRRGIAAAAELLDGTKSNNFESIGHHRNECLQSIPNEQLAPIAPPNDVDIVQWEAYYTEFGNLLSRACCCDTNNDKEVDEKDGGGGDDDDSRLLWSMDGGVQELKERRERRNKRAEGALGDVEKSGAVDESTTETP</sequence>